<reference evidence="8 9" key="1">
    <citation type="journal article" date="2019" name="Sci. Rep.">
        <title>Comparative genomics of chytrid fungi reveal insights into the obligate biotrophic and pathogenic lifestyle of Synchytrium endobioticum.</title>
        <authorList>
            <person name="van de Vossenberg B.T.L.H."/>
            <person name="Warris S."/>
            <person name="Nguyen H.D.T."/>
            <person name="van Gent-Pelzer M.P.E."/>
            <person name="Joly D.L."/>
            <person name="van de Geest H.C."/>
            <person name="Bonants P.J.M."/>
            <person name="Smith D.S."/>
            <person name="Levesque C.A."/>
            <person name="van der Lee T.A.J."/>
        </authorList>
    </citation>
    <scope>NUCLEOTIDE SEQUENCE [LARGE SCALE GENOMIC DNA]</scope>
    <source>
        <strain evidence="8 9">JEL517</strain>
    </source>
</reference>
<gene>
    <name evidence="8" type="ORF">SmJEL517_g02535</name>
</gene>
<dbReference type="InterPro" id="IPR001128">
    <property type="entry name" value="Cyt_P450"/>
</dbReference>
<evidence type="ECO:0000313" key="8">
    <source>
        <dbReference type="EMBL" id="TPX34814.1"/>
    </source>
</evidence>
<keyword evidence="7" id="KW-0472">Membrane</keyword>
<dbReference type="Gene3D" id="1.10.630.10">
    <property type="entry name" value="Cytochrome P450"/>
    <property type="match status" value="1"/>
</dbReference>
<feature type="binding site" description="axial binding residue" evidence="5">
    <location>
        <position position="466"/>
    </location>
    <ligand>
        <name>heme</name>
        <dbReference type="ChEBI" id="CHEBI:30413"/>
    </ligand>
    <ligandPart>
        <name>Fe</name>
        <dbReference type="ChEBI" id="CHEBI:18248"/>
    </ligandPart>
</feature>
<keyword evidence="2 5" id="KW-0479">Metal-binding</keyword>
<keyword evidence="4 5" id="KW-0408">Iron</keyword>
<evidence type="ECO:0000256" key="3">
    <source>
        <dbReference type="ARBA" id="ARBA00023002"/>
    </source>
</evidence>
<keyword evidence="7" id="KW-0812">Transmembrane</keyword>
<evidence type="ECO:0000256" key="2">
    <source>
        <dbReference type="ARBA" id="ARBA00022723"/>
    </source>
</evidence>
<dbReference type="GO" id="GO:0006629">
    <property type="term" value="P:lipid metabolic process"/>
    <property type="evidence" value="ECO:0007669"/>
    <property type="project" value="UniProtKB-ARBA"/>
</dbReference>
<dbReference type="PROSITE" id="PS00086">
    <property type="entry name" value="CYTOCHROME_P450"/>
    <property type="match status" value="1"/>
</dbReference>
<dbReference type="EMBL" id="QEAO01000011">
    <property type="protein sequence ID" value="TPX34814.1"/>
    <property type="molecule type" value="Genomic_DNA"/>
</dbReference>
<dbReference type="AlphaFoldDB" id="A0A507CA07"/>
<organism evidence="8 9">
    <name type="scientific">Synchytrium microbalum</name>
    <dbReference type="NCBI Taxonomy" id="1806994"/>
    <lineage>
        <taxon>Eukaryota</taxon>
        <taxon>Fungi</taxon>
        <taxon>Fungi incertae sedis</taxon>
        <taxon>Chytridiomycota</taxon>
        <taxon>Chytridiomycota incertae sedis</taxon>
        <taxon>Chytridiomycetes</taxon>
        <taxon>Synchytriales</taxon>
        <taxon>Synchytriaceae</taxon>
        <taxon>Synchytrium</taxon>
    </lineage>
</organism>
<evidence type="ECO:0000256" key="5">
    <source>
        <dbReference type="PIRSR" id="PIRSR602401-1"/>
    </source>
</evidence>
<evidence type="ECO:0000256" key="6">
    <source>
        <dbReference type="RuleBase" id="RU000461"/>
    </source>
</evidence>
<dbReference type="GO" id="GO:0004497">
    <property type="term" value="F:monooxygenase activity"/>
    <property type="evidence" value="ECO:0007669"/>
    <property type="project" value="UniProtKB-KW"/>
</dbReference>
<dbReference type="GO" id="GO:0005506">
    <property type="term" value="F:iron ion binding"/>
    <property type="evidence" value="ECO:0007669"/>
    <property type="project" value="InterPro"/>
</dbReference>
<proteinExistence type="inferred from homology"/>
<keyword evidence="5 6" id="KW-0349">Heme</keyword>
<comment type="similarity">
    <text evidence="1 6">Belongs to the cytochrome P450 family.</text>
</comment>
<keyword evidence="7" id="KW-1133">Transmembrane helix</keyword>
<dbReference type="Pfam" id="PF00067">
    <property type="entry name" value="p450"/>
    <property type="match status" value="1"/>
</dbReference>
<protein>
    <recommendedName>
        <fullName evidence="10">Cytochrome P450</fullName>
    </recommendedName>
</protein>
<dbReference type="PANTHER" id="PTHR24296">
    <property type="entry name" value="CYTOCHROME P450"/>
    <property type="match status" value="1"/>
</dbReference>
<dbReference type="PRINTS" id="PR00385">
    <property type="entry name" value="P450"/>
</dbReference>
<evidence type="ECO:0000313" key="9">
    <source>
        <dbReference type="Proteomes" id="UP000319731"/>
    </source>
</evidence>
<keyword evidence="3 6" id="KW-0560">Oxidoreductase</keyword>
<dbReference type="STRING" id="1806994.A0A507CA07"/>
<name>A0A507CA07_9FUNG</name>
<dbReference type="InterPro" id="IPR017972">
    <property type="entry name" value="Cyt_P450_CS"/>
</dbReference>
<sequence length="533" mass="60988">MAQSKPNDQLKQVATVAAIGAGAIAVGIGALYWTYRDHAWGSRRRTDLPNLEGAKPLLGNIGQFAAHIGDRLEWRYELFEKYGKIFYGTQPNRSIIFNYDMRDLAHVLSDPYNYIKGPLVKNSAEFLGHGIFASDAEEWRIQRKTAANIFTVQNFRNNFMAMFSDESVLLVEHIQNAAQQKAIVDLQDLLLRSTLDSFALLSMGKTVGAMKMRGEVHDGIYRMPNVEFMNAFDSLNEFTVRRNVKAFWPITDRLNGTYSKMQEWKKYLDDFAAEVVKEKRANKAAGRKVSNMRMDLLDFFMENSNEDGSPLSDEYFRDVVVNFILAGRDTTAQTLSWTFWRLAQNPKEFAKLRAEINQVWSGDVLTYDQLKDLKYCLAVFMESLRLHANVPTGRKQAVKDDVLPSGTKVYKGDFIEWSSWIMARETELWGADAHEWKPERWIDKNGSVIKPNQFQFPQFNAGPRICLGMNMAQQEGVVFLATIARKFDLELVKEDEKAKWAVWNEDPLLRKGRYDVAATLSMKGGVHFKVAEL</sequence>
<dbReference type="InterPro" id="IPR036396">
    <property type="entry name" value="Cyt_P450_sf"/>
</dbReference>
<dbReference type="RefSeq" id="XP_031025452.1">
    <property type="nucleotide sequence ID" value="XM_031168463.1"/>
</dbReference>
<keyword evidence="6" id="KW-0503">Monooxygenase</keyword>
<evidence type="ECO:0008006" key="10">
    <source>
        <dbReference type="Google" id="ProtNLM"/>
    </source>
</evidence>
<dbReference type="SUPFAM" id="SSF48264">
    <property type="entry name" value="Cytochrome P450"/>
    <property type="match status" value="1"/>
</dbReference>
<dbReference type="GO" id="GO:0016705">
    <property type="term" value="F:oxidoreductase activity, acting on paired donors, with incorporation or reduction of molecular oxygen"/>
    <property type="evidence" value="ECO:0007669"/>
    <property type="project" value="InterPro"/>
</dbReference>
<feature type="transmembrane region" description="Helical" evidence="7">
    <location>
        <begin position="12"/>
        <end position="35"/>
    </location>
</feature>
<accession>A0A507CA07</accession>
<dbReference type="GeneID" id="42003760"/>
<dbReference type="Proteomes" id="UP000319731">
    <property type="component" value="Unassembled WGS sequence"/>
</dbReference>
<dbReference type="InterPro" id="IPR002401">
    <property type="entry name" value="Cyt_P450_E_grp-I"/>
</dbReference>
<dbReference type="OrthoDB" id="1470350at2759"/>
<keyword evidence="9" id="KW-1185">Reference proteome</keyword>
<evidence type="ECO:0000256" key="1">
    <source>
        <dbReference type="ARBA" id="ARBA00010617"/>
    </source>
</evidence>
<evidence type="ECO:0000256" key="4">
    <source>
        <dbReference type="ARBA" id="ARBA00023004"/>
    </source>
</evidence>
<dbReference type="GO" id="GO:0020037">
    <property type="term" value="F:heme binding"/>
    <property type="evidence" value="ECO:0007669"/>
    <property type="project" value="InterPro"/>
</dbReference>
<dbReference type="PRINTS" id="PR00463">
    <property type="entry name" value="EP450I"/>
</dbReference>
<comment type="cofactor">
    <cofactor evidence="5">
        <name>heme</name>
        <dbReference type="ChEBI" id="CHEBI:30413"/>
    </cofactor>
</comment>
<comment type="caution">
    <text evidence="8">The sequence shown here is derived from an EMBL/GenBank/DDBJ whole genome shotgun (WGS) entry which is preliminary data.</text>
</comment>
<evidence type="ECO:0000256" key="7">
    <source>
        <dbReference type="SAM" id="Phobius"/>
    </source>
</evidence>